<accession>A0ABQ4PQP0</accession>
<comment type="caution">
    <text evidence="1">The sequence shown here is derived from an EMBL/GenBank/DDBJ whole genome shotgun (WGS) entry which is preliminary data.</text>
</comment>
<proteinExistence type="predicted"/>
<protein>
    <submittedName>
        <fullName evidence="1">Uncharacterized protein</fullName>
    </submittedName>
</protein>
<dbReference type="RefSeq" id="WP_220783135.1">
    <property type="nucleotide sequence ID" value="NZ_BPEY01000121.1"/>
</dbReference>
<dbReference type="Proteomes" id="UP000887104">
    <property type="component" value="Unassembled WGS sequence"/>
</dbReference>
<keyword evidence="2" id="KW-1185">Reference proteome</keyword>
<dbReference type="EMBL" id="BPEY01000121">
    <property type="protein sequence ID" value="GIU51569.1"/>
    <property type="molecule type" value="Genomic_DNA"/>
</dbReference>
<gene>
    <name evidence="1" type="ORF">TUM4438_41690</name>
</gene>
<reference evidence="1" key="1">
    <citation type="submission" date="2021-05" db="EMBL/GenBank/DDBJ databases">
        <title>Molecular characterization for Shewanella algae harboring chromosomal blaOXA-55-like strains isolated from clinical and environment sample.</title>
        <authorList>
            <person name="Ohama Y."/>
            <person name="Aoki K."/>
            <person name="Harada S."/>
            <person name="Moriya K."/>
            <person name="Ishii Y."/>
            <person name="Tateda K."/>
        </authorList>
    </citation>
    <scope>NUCLEOTIDE SEQUENCE</scope>
    <source>
        <strain evidence="1">JCM 11563</strain>
    </source>
</reference>
<evidence type="ECO:0000313" key="2">
    <source>
        <dbReference type="Proteomes" id="UP000887104"/>
    </source>
</evidence>
<organism evidence="1 2">
    <name type="scientific">Shewanella sairae</name>
    <dbReference type="NCBI Taxonomy" id="190310"/>
    <lineage>
        <taxon>Bacteria</taxon>
        <taxon>Pseudomonadati</taxon>
        <taxon>Pseudomonadota</taxon>
        <taxon>Gammaproteobacteria</taxon>
        <taxon>Alteromonadales</taxon>
        <taxon>Shewanellaceae</taxon>
        <taxon>Shewanella</taxon>
    </lineage>
</organism>
<sequence length="96" mass="10956">MNHTIQNPNICDNCQPIKNYFLYDTGVYGLCGKKGECIDAELIAYYSKAGITDEEFIWLKLPRLRGWNAHAKEGIDTPSLSWSEIEREIKESLSNS</sequence>
<evidence type="ECO:0000313" key="1">
    <source>
        <dbReference type="EMBL" id="GIU51569.1"/>
    </source>
</evidence>
<name>A0ABQ4PQP0_9GAMM</name>